<reference evidence="2" key="1">
    <citation type="submission" date="2018-02" db="EMBL/GenBank/DDBJ databases">
        <title>Rhizophora mucronata_Transcriptome.</title>
        <authorList>
            <person name="Meera S.P."/>
            <person name="Sreeshan A."/>
            <person name="Augustine A."/>
        </authorList>
    </citation>
    <scope>NUCLEOTIDE SEQUENCE</scope>
    <source>
        <tissue evidence="2">Leaf</tissue>
    </source>
</reference>
<name>A0A2P2IQR8_RHIMU</name>
<feature type="region of interest" description="Disordered" evidence="1">
    <location>
        <begin position="1"/>
        <end position="24"/>
    </location>
</feature>
<protein>
    <submittedName>
        <fullName evidence="2">Uncharacterized protein</fullName>
    </submittedName>
</protein>
<proteinExistence type="predicted"/>
<evidence type="ECO:0000256" key="1">
    <source>
        <dbReference type="SAM" id="MobiDB-lite"/>
    </source>
</evidence>
<feature type="compositionally biased region" description="Basic and acidic residues" evidence="1">
    <location>
        <begin position="1"/>
        <end position="10"/>
    </location>
</feature>
<organism evidence="2">
    <name type="scientific">Rhizophora mucronata</name>
    <name type="common">Asiatic mangrove</name>
    <dbReference type="NCBI Taxonomy" id="61149"/>
    <lineage>
        <taxon>Eukaryota</taxon>
        <taxon>Viridiplantae</taxon>
        <taxon>Streptophyta</taxon>
        <taxon>Embryophyta</taxon>
        <taxon>Tracheophyta</taxon>
        <taxon>Spermatophyta</taxon>
        <taxon>Magnoliopsida</taxon>
        <taxon>eudicotyledons</taxon>
        <taxon>Gunneridae</taxon>
        <taxon>Pentapetalae</taxon>
        <taxon>rosids</taxon>
        <taxon>fabids</taxon>
        <taxon>Malpighiales</taxon>
        <taxon>Rhizophoraceae</taxon>
        <taxon>Rhizophora</taxon>
    </lineage>
</organism>
<dbReference type="AlphaFoldDB" id="A0A2P2IQR8"/>
<evidence type="ECO:0000313" key="2">
    <source>
        <dbReference type="EMBL" id="MBW83568.1"/>
    </source>
</evidence>
<accession>A0A2P2IQR8</accession>
<dbReference type="EMBL" id="GGEC01003085">
    <property type="protein sequence ID" value="MBW83568.1"/>
    <property type="molecule type" value="Transcribed_RNA"/>
</dbReference>
<sequence>MAYKNEEKLINRQPNQMDNGPKHH</sequence>